<evidence type="ECO:0000313" key="3">
    <source>
        <dbReference type="Proteomes" id="UP000523087"/>
    </source>
</evidence>
<keyword evidence="2" id="KW-0969">Cilium</keyword>
<dbReference type="EMBL" id="JACDUT010000004">
    <property type="protein sequence ID" value="MBA2874958.1"/>
    <property type="molecule type" value="Genomic_DNA"/>
</dbReference>
<dbReference type="AlphaFoldDB" id="A0A7W0BYG8"/>
<keyword evidence="3" id="KW-1185">Reference proteome</keyword>
<keyword evidence="2" id="KW-0282">Flagellum</keyword>
<accession>A0A7W0BYG8</accession>
<dbReference type="Proteomes" id="UP000523087">
    <property type="component" value="Unassembled WGS sequence"/>
</dbReference>
<feature type="coiled-coil region" evidence="1">
    <location>
        <begin position="20"/>
        <end position="104"/>
    </location>
</feature>
<sequence length="267" mass="30902">MKQHPTTANIDQQIQLQQKIIHYRSEISSYENKLKSLETKLQKEKLRNKYLQEKLHLAESINIEQYEKKIAQLENQLLSYEVALEEANNQINNLKKILYSNKQEEKKSVPSIVKMQAIFNYSLILPQANDAEDIVIIGDFIISNLGTEPLQNIITCIRITPKKAGELSGKITIKPLKSKENDFVSNQTSPEWTFAYENWRDKIRNEGEYWIKPTHPEKLMPNEELRFSNFDIRVKKIKGAHSVVIDGFVYCQEIPNGVPSSNSITIN</sequence>
<reference evidence="2 3" key="1">
    <citation type="submission" date="2020-07" db="EMBL/GenBank/DDBJ databases">
        <title>Genomic Encyclopedia of Type Strains, Phase IV (KMG-IV): sequencing the most valuable type-strain genomes for metagenomic binning, comparative biology and taxonomic classification.</title>
        <authorList>
            <person name="Goeker M."/>
        </authorList>
    </citation>
    <scope>NUCLEOTIDE SEQUENCE [LARGE SCALE GENOMIC DNA]</scope>
    <source>
        <strain evidence="2 3">DSM 15730</strain>
    </source>
</reference>
<keyword evidence="1" id="KW-0175">Coiled coil</keyword>
<evidence type="ECO:0000313" key="2">
    <source>
        <dbReference type="EMBL" id="MBA2874958.1"/>
    </source>
</evidence>
<gene>
    <name evidence="2" type="ORF">HNR31_001729</name>
</gene>
<keyword evidence="2" id="KW-0966">Cell projection</keyword>
<proteinExistence type="predicted"/>
<protein>
    <submittedName>
        <fullName evidence="2">Flagellar biosynthesis chaperone FliJ</fullName>
    </submittedName>
</protein>
<evidence type="ECO:0000256" key="1">
    <source>
        <dbReference type="SAM" id="Coils"/>
    </source>
</evidence>
<comment type="caution">
    <text evidence="2">The sequence shown here is derived from an EMBL/GenBank/DDBJ whole genome shotgun (WGS) entry which is preliminary data.</text>
</comment>
<name>A0A7W0BYG8_9BACL</name>
<organism evidence="2 3">
    <name type="scientific">Thermaerobacillus caldiproteolyticus</name>
    <dbReference type="NCBI Taxonomy" id="247480"/>
    <lineage>
        <taxon>Bacteria</taxon>
        <taxon>Bacillati</taxon>
        <taxon>Bacillota</taxon>
        <taxon>Bacilli</taxon>
        <taxon>Bacillales</taxon>
        <taxon>Anoxybacillaceae</taxon>
        <taxon>Thermaerobacillus</taxon>
    </lineage>
</organism>
<dbReference type="RefSeq" id="WP_181555812.1">
    <property type="nucleotide sequence ID" value="NZ_CP064060.1"/>
</dbReference>